<protein>
    <recommendedName>
        <fullName evidence="3">Chromo domain-containing protein</fullName>
    </recommendedName>
</protein>
<dbReference type="Pfam" id="PF00385">
    <property type="entry name" value="Chromo"/>
    <property type="match status" value="1"/>
</dbReference>
<evidence type="ECO:0000259" key="3">
    <source>
        <dbReference type="PROSITE" id="PS50013"/>
    </source>
</evidence>
<dbReference type="STRING" id="35722.A0A0B7N275"/>
<dbReference type="InterPro" id="IPR016197">
    <property type="entry name" value="Chromo-like_dom_sf"/>
</dbReference>
<dbReference type="OrthoDB" id="2447315at2759"/>
<dbReference type="InterPro" id="IPR023780">
    <property type="entry name" value="Chromo_domain"/>
</dbReference>
<proteinExistence type="predicted"/>
<dbReference type="PROSITE" id="PS50013">
    <property type="entry name" value="CHROMO_2"/>
    <property type="match status" value="1"/>
</dbReference>
<organism evidence="4 5">
    <name type="scientific">Parasitella parasitica</name>
    <dbReference type="NCBI Taxonomy" id="35722"/>
    <lineage>
        <taxon>Eukaryota</taxon>
        <taxon>Fungi</taxon>
        <taxon>Fungi incertae sedis</taxon>
        <taxon>Mucoromycota</taxon>
        <taxon>Mucoromycotina</taxon>
        <taxon>Mucoromycetes</taxon>
        <taxon>Mucorales</taxon>
        <taxon>Mucorineae</taxon>
        <taxon>Mucoraceae</taxon>
        <taxon>Parasitella</taxon>
    </lineage>
</organism>
<dbReference type="PRINTS" id="PR00504">
    <property type="entry name" value="CHROMODOMAIN"/>
</dbReference>
<feature type="domain" description="Chromo" evidence="3">
    <location>
        <begin position="39"/>
        <end position="98"/>
    </location>
</feature>
<dbReference type="SMART" id="SM00298">
    <property type="entry name" value="CHROMO"/>
    <property type="match status" value="1"/>
</dbReference>
<dbReference type="Proteomes" id="UP000054107">
    <property type="component" value="Unassembled WGS sequence"/>
</dbReference>
<dbReference type="InterPro" id="IPR051219">
    <property type="entry name" value="Heterochromatin_chromo-domain"/>
</dbReference>
<dbReference type="EMBL" id="LN721622">
    <property type="protein sequence ID" value="CEP09463.1"/>
    <property type="molecule type" value="Genomic_DNA"/>
</dbReference>
<evidence type="ECO:0000313" key="4">
    <source>
        <dbReference type="EMBL" id="CEP09463.1"/>
    </source>
</evidence>
<dbReference type="GO" id="GO:0005634">
    <property type="term" value="C:nucleus"/>
    <property type="evidence" value="ECO:0007669"/>
    <property type="project" value="UniProtKB-SubCell"/>
</dbReference>
<evidence type="ECO:0000256" key="1">
    <source>
        <dbReference type="ARBA" id="ARBA00004123"/>
    </source>
</evidence>
<keyword evidence="5" id="KW-1185">Reference proteome</keyword>
<dbReference type="InterPro" id="IPR000953">
    <property type="entry name" value="Chromo/chromo_shadow_dom"/>
</dbReference>
<dbReference type="SUPFAM" id="SSF54160">
    <property type="entry name" value="Chromo domain-like"/>
    <property type="match status" value="1"/>
</dbReference>
<dbReference type="CDD" id="cd00024">
    <property type="entry name" value="CD_CSD"/>
    <property type="match status" value="1"/>
</dbReference>
<gene>
    <name evidence="4" type="primary">PARPA_02957.1 scaffold 5990</name>
</gene>
<dbReference type="AlphaFoldDB" id="A0A0B7N275"/>
<accession>A0A0B7N275</accession>
<dbReference type="PANTHER" id="PTHR22812">
    <property type="entry name" value="CHROMOBOX PROTEIN"/>
    <property type="match status" value="1"/>
</dbReference>
<evidence type="ECO:0000313" key="5">
    <source>
        <dbReference type="Proteomes" id="UP000054107"/>
    </source>
</evidence>
<dbReference type="InterPro" id="IPR017984">
    <property type="entry name" value="Chromo_dom_subgr"/>
</dbReference>
<reference evidence="4 5" key="1">
    <citation type="submission" date="2014-09" db="EMBL/GenBank/DDBJ databases">
        <authorList>
            <person name="Ellenberger Sabrina"/>
        </authorList>
    </citation>
    <scope>NUCLEOTIDE SEQUENCE [LARGE SCALE GENOMIC DNA]</scope>
    <source>
        <strain evidence="4 5">CBS 412.66</strain>
    </source>
</reference>
<evidence type="ECO:0000256" key="2">
    <source>
        <dbReference type="ARBA" id="ARBA00023242"/>
    </source>
</evidence>
<sequence length="112" mass="13070">MKVHPVFHTNLLEPYHEDKIKARKPVTPPPILVDAHQEYEVEAIIDSRIHKRSLQYFVHWKGYSVMDRTWEPHANLTNCQDLLKTFHKQHPTKPSLESIRGAHAREGGTVMN</sequence>
<name>A0A0B7N275_9FUNG</name>
<keyword evidence="2" id="KW-0539">Nucleus</keyword>
<dbReference type="Gene3D" id="2.40.50.40">
    <property type="match status" value="1"/>
</dbReference>
<comment type="subcellular location">
    <subcellularLocation>
        <location evidence="1">Nucleus</location>
    </subcellularLocation>
</comment>